<keyword evidence="1" id="KW-1133">Transmembrane helix</keyword>
<keyword evidence="1" id="KW-0472">Membrane</keyword>
<proteinExistence type="predicted"/>
<feature type="transmembrane region" description="Helical" evidence="1">
    <location>
        <begin position="12"/>
        <end position="30"/>
    </location>
</feature>
<evidence type="ECO:0000256" key="1">
    <source>
        <dbReference type="SAM" id="Phobius"/>
    </source>
</evidence>
<evidence type="ECO:0000313" key="2">
    <source>
        <dbReference type="EMBL" id="OUJ73023.1"/>
    </source>
</evidence>
<dbReference type="Proteomes" id="UP000194873">
    <property type="component" value="Unassembled WGS sequence"/>
</dbReference>
<dbReference type="AlphaFoldDB" id="A0A243WD63"/>
<dbReference type="EMBL" id="MTSE01000007">
    <property type="protein sequence ID" value="OUJ73023.1"/>
    <property type="molecule type" value="Genomic_DNA"/>
</dbReference>
<name>A0A243WD63_9BACT</name>
<accession>A0A243WD63</accession>
<evidence type="ECO:0000313" key="3">
    <source>
        <dbReference type="Proteomes" id="UP000194873"/>
    </source>
</evidence>
<sequence length="120" mass="13383">MQDKSWLSEYKWLLLLPASLILYLAFDPILNRLDKQMLGAHPEVILKAINSAKASPKIVGRTGTILSESHRLDKRSSEPDSLILQINLKGEKSTATITAYAVKQAAGAWRIYKGDTIFTK</sequence>
<reference evidence="2 3" key="1">
    <citation type="submission" date="2017-01" db="EMBL/GenBank/DDBJ databases">
        <title>A new Hymenobacter.</title>
        <authorList>
            <person name="Liang Y."/>
            <person name="Feng F."/>
        </authorList>
    </citation>
    <scope>NUCLEOTIDE SEQUENCE [LARGE SCALE GENOMIC DNA]</scope>
    <source>
        <strain evidence="2">MIMBbqt21</strain>
    </source>
</reference>
<keyword evidence="1" id="KW-0812">Transmembrane</keyword>
<protein>
    <submittedName>
        <fullName evidence="2">Uncharacterized protein</fullName>
    </submittedName>
</protein>
<organism evidence="2 3">
    <name type="scientific">Hymenobacter crusticola</name>
    <dbReference type="NCBI Taxonomy" id="1770526"/>
    <lineage>
        <taxon>Bacteria</taxon>
        <taxon>Pseudomonadati</taxon>
        <taxon>Bacteroidota</taxon>
        <taxon>Cytophagia</taxon>
        <taxon>Cytophagales</taxon>
        <taxon>Hymenobacteraceae</taxon>
        <taxon>Hymenobacter</taxon>
    </lineage>
</organism>
<dbReference type="RefSeq" id="WP_086594780.1">
    <property type="nucleotide sequence ID" value="NZ_MTSE01000007.1"/>
</dbReference>
<comment type="caution">
    <text evidence="2">The sequence shown here is derived from an EMBL/GenBank/DDBJ whole genome shotgun (WGS) entry which is preliminary data.</text>
</comment>
<dbReference type="OrthoDB" id="886998at2"/>
<gene>
    <name evidence="2" type="ORF">BXP70_14355</name>
</gene>
<keyword evidence="3" id="KW-1185">Reference proteome</keyword>